<keyword evidence="1" id="KW-0472">Membrane</keyword>
<dbReference type="Pfam" id="PF07811">
    <property type="entry name" value="TadE"/>
    <property type="match status" value="1"/>
</dbReference>
<accession>A0ABU2S1U4</accession>
<protein>
    <submittedName>
        <fullName evidence="3">TadE/TadG family type IV pilus assembly protein</fullName>
    </submittedName>
</protein>
<dbReference type="RefSeq" id="WP_311617361.1">
    <property type="nucleotide sequence ID" value="NZ_JAVREV010000005.1"/>
</dbReference>
<dbReference type="EMBL" id="JAVREV010000005">
    <property type="protein sequence ID" value="MDT0442971.1"/>
    <property type="molecule type" value="Genomic_DNA"/>
</dbReference>
<sequence length="130" mass="13749">MRRDAEERTGRDDEELPRDAGVTAVEFAGWLPLLVLVALAGLQLGIAGYAAQQAGSAARAAARTAAQEEIEDQWRAAGEAAVSDWLTVTFDPVALCGEEASVTANVNVRSVLPFIDGFGEVSRTVTMPCD</sequence>
<dbReference type="Proteomes" id="UP001183615">
    <property type="component" value="Unassembled WGS sequence"/>
</dbReference>
<proteinExistence type="predicted"/>
<keyword evidence="1" id="KW-1133">Transmembrane helix</keyword>
<dbReference type="InterPro" id="IPR012495">
    <property type="entry name" value="TadE-like_dom"/>
</dbReference>
<keyword evidence="4" id="KW-1185">Reference proteome</keyword>
<name>A0ABU2S1U4_9ACTN</name>
<keyword evidence="1" id="KW-0812">Transmembrane</keyword>
<evidence type="ECO:0000313" key="3">
    <source>
        <dbReference type="EMBL" id="MDT0442971.1"/>
    </source>
</evidence>
<feature type="transmembrane region" description="Helical" evidence="1">
    <location>
        <begin position="27"/>
        <end position="51"/>
    </location>
</feature>
<comment type="caution">
    <text evidence="3">The sequence shown here is derived from an EMBL/GenBank/DDBJ whole genome shotgun (WGS) entry which is preliminary data.</text>
</comment>
<reference evidence="4" key="1">
    <citation type="submission" date="2023-07" db="EMBL/GenBank/DDBJ databases">
        <title>30 novel species of actinomycetes from the DSMZ collection.</title>
        <authorList>
            <person name="Nouioui I."/>
        </authorList>
    </citation>
    <scope>NUCLEOTIDE SEQUENCE [LARGE SCALE GENOMIC DNA]</scope>
    <source>
        <strain evidence="4">DSM 41886</strain>
    </source>
</reference>
<evidence type="ECO:0000256" key="1">
    <source>
        <dbReference type="SAM" id="Phobius"/>
    </source>
</evidence>
<evidence type="ECO:0000313" key="4">
    <source>
        <dbReference type="Proteomes" id="UP001183615"/>
    </source>
</evidence>
<feature type="domain" description="TadE-like" evidence="2">
    <location>
        <begin position="21"/>
        <end position="63"/>
    </location>
</feature>
<organism evidence="3 4">
    <name type="scientific">Streptomyces johnsoniae</name>
    <dbReference type="NCBI Taxonomy" id="3075532"/>
    <lineage>
        <taxon>Bacteria</taxon>
        <taxon>Bacillati</taxon>
        <taxon>Actinomycetota</taxon>
        <taxon>Actinomycetes</taxon>
        <taxon>Kitasatosporales</taxon>
        <taxon>Streptomycetaceae</taxon>
        <taxon>Streptomyces</taxon>
    </lineage>
</organism>
<gene>
    <name evidence="3" type="ORF">RM779_10230</name>
</gene>
<evidence type="ECO:0000259" key="2">
    <source>
        <dbReference type="Pfam" id="PF07811"/>
    </source>
</evidence>